<dbReference type="InterPro" id="IPR056173">
    <property type="entry name" value="Sec20_C"/>
</dbReference>
<keyword evidence="2" id="KW-0813">Transport</keyword>
<dbReference type="InParanoid" id="A7TI96"/>
<evidence type="ECO:0000313" key="15">
    <source>
        <dbReference type="Proteomes" id="UP000000267"/>
    </source>
</evidence>
<feature type="region of interest" description="Disordered" evidence="11">
    <location>
        <begin position="152"/>
        <end position="173"/>
    </location>
</feature>
<evidence type="ECO:0000256" key="9">
    <source>
        <dbReference type="ARBA" id="ARBA00037934"/>
    </source>
</evidence>
<dbReference type="InterPro" id="IPR005606">
    <property type="entry name" value="Sec20"/>
</dbReference>
<dbReference type="GO" id="GO:0006890">
    <property type="term" value="P:retrograde vesicle-mediated transport, Golgi to endoplasmic reticulum"/>
    <property type="evidence" value="ECO:0007669"/>
    <property type="project" value="InterPro"/>
</dbReference>
<protein>
    <recommendedName>
        <fullName evidence="13">Sec20 C-terminal domain-containing protein</fullName>
    </recommendedName>
</protein>
<dbReference type="RefSeq" id="XP_001645820.1">
    <property type="nucleotide sequence ID" value="XM_001645770.1"/>
</dbReference>
<keyword evidence="4" id="KW-0256">Endoplasmic reticulum</keyword>
<evidence type="ECO:0000256" key="12">
    <source>
        <dbReference type="SAM" id="Phobius"/>
    </source>
</evidence>
<keyword evidence="15" id="KW-1185">Reference proteome</keyword>
<evidence type="ECO:0000259" key="13">
    <source>
        <dbReference type="Pfam" id="PF03908"/>
    </source>
</evidence>
<dbReference type="GO" id="GO:0005484">
    <property type="term" value="F:SNAP receptor activity"/>
    <property type="evidence" value="ECO:0007669"/>
    <property type="project" value="InterPro"/>
</dbReference>
<dbReference type="eggNOG" id="ENOG502S7WD">
    <property type="taxonomic scope" value="Eukaryota"/>
</dbReference>
<name>A7TI96_VANPO</name>
<keyword evidence="7 10" id="KW-0175">Coiled coil</keyword>
<evidence type="ECO:0000256" key="6">
    <source>
        <dbReference type="ARBA" id="ARBA00022989"/>
    </source>
</evidence>
<dbReference type="GO" id="GO:0031201">
    <property type="term" value="C:SNARE complex"/>
    <property type="evidence" value="ECO:0007669"/>
    <property type="project" value="TreeGrafter"/>
</dbReference>
<dbReference type="AlphaFoldDB" id="A7TI96"/>
<evidence type="ECO:0000256" key="1">
    <source>
        <dbReference type="ARBA" id="ARBA00004163"/>
    </source>
</evidence>
<keyword evidence="8 12" id="KW-0472">Membrane</keyword>
<dbReference type="OrthoDB" id="46868at2759"/>
<dbReference type="STRING" id="436907.A7TI96"/>
<proteinExistence type="inferred from homology"/>
<evidence type="ECO:0000256" key="4">
    <source>
        <dbReference type="ARBA" id="ARBA00022824"/>
    </source>
</evidence>
<dbReference type="KEGG" id="vpo:Kpol_1054p7"/>
<dbReference type="Pfam" id="PF03908">
    <property type="entry name" value="Sec20"/>
    <property type="match status" value="1"/>
</dbReference>
<feature type="transmembrane region" description="Helical" evidence="12">
    <location>
        <begin position="285"/>
        <end position="304"/>
    </location>
</feature>
<dbReference type="EMBL" id="DS480395">
    <property type="protein sequence ID" value="EDO17962.1"/>
    <property type="molecule type" value="Genomic_DNA"/>
</dbReference>
<evidence type="ECO:0000256" key="5">
    <source>
        <dbReference type="ARBA" id="ARBA00022892"/>
    </source>
</evidence>
<gene>
    <name evidence="14" type="ORF">Kpol_1054p7</name>
</gene>
<dbReference type="Proteomes" id="UP000000267">
    <property type="component" value="Unassembled WGS sequence"/>
</dbReference>
<evidence type="ECO:0000256" key="7">
    <source>
        <dbReference type="ARBA" id="ARBA00023054"/>
    </source>
</evidence>
<reference evidence="14 15" key="1">
    <citation type="journal article" date="2007" name="Proc. Natl. Acad. Sci. U.S.A.">
        <title>Independent sorting-out of thousands of duplicated gene pairs in two yeast species descended from a whole-genome duplication.</title>
        <authorList>
            <person name="Scannell D.R."/>
            <person name="Frank A.C."/>
            <person name="Conant G.C."/>
            <person name="Byrne K.P."/>
            <person name="Woolfit M."/>
            <person name="Wolfe K.H."/>
        </authorList>
    </citation>
    <scope>NUCLEOTIDE SEQUENCE [LARGE SCALE GENOMIC DNA]</scope>
    <source>
        <strain evidence="15">ATCC 22028 / DSM 70294 / BCRC 21397 / CBS 2163 / NBRC 10782 / NRRL Y-8283 / UCD 57-17</strain>
    </source>
</reference>
<dbReference type="FunCoup" id="A7TI96">
    <property type="interactions" value="60"/>
</dbReference>
<keyword evidence="3 12" id="KW-0812">Transmembrane</keyword>
<evidence type="ECO:0000313" key="14">
    <source>
        <dbReference type="EMBL" id="EDO17962.1"/>
    </source>
</evidence>
<organism evidence="15">
    <name type="scientific">Vanderwaltozyma polyspora (strain ATCC 22028 / DSM 70294 / BCRC 21397 / CBS 2163 / NBRC 10782 / NRRL Y-8283 / UCD 57-17)</name>
    <name type="common">Kluyveromyces polysporus</name>
    <dbReference type="NCBI Taxonomy" id="436907"/>
    <lineage>
        <taxon>Eukaryota</taxon>
        <taxon>Fungi</taxon>
        <taxon>Dikarya</taxon>
        <taxon>Ascomycota</taxon>
        <taxon>Saccharomycotina</taxon>
        <taxon>Saccharomycetes</taxon>
        <taxon>Saccharomycetales</taxon>
        <taxon>Saccharomycetaceae</taxon>
        <taxon>Vanderwaltozyma</taxon>
    </lineage>
</organism>
<dbReference type="GeneID" id="5546223"/>
<sequence>MNEAYIDRLTKIKESLLDELQRLSRDSKELEEEHDLSVQTDHVAAIIVDFEDLLSCSIVNINQFYKGFRVEWIKSLDINQCDTLRIMELEESVQNKDLILAEYDLLLGLVDWFSEFKNNLNIIIKQRHIKNIQQIDSKRDRAIELHLISETSGSETQDEGTEDGGSRKKRSWSFTDKGATSKDKLLKSTKKLTGSLIRGNQILQSSILQSDLNLDELKLQTDMLTQMNNKYSQFETIFNKTSQLVKSLERASKQEKRDVYFSLGFLVVCISWVLWRRIFKLPVKLGIWLLFNFFKSILVSIGLVQKLTNASTTTTTEISIATNTLTSTTIQTAIKSVENAVDEAMQRIMSHDEL</sequence>
<dbReference type="PANTHER" id="PTHR12825:SF0">
    <property type="entry name" value="VESICLE TRANSPORT PROTEIN SEC20"/>
    <property type="match status" value="1"/>
</dbReference>
<accession>A7TI96</accession>
<dbReference type="PhylomeDB" id="A7TI96"/>
<evidence type="ECO:0000256" key="3">
    <source>
        <dbReference type="ARBA" id="ARBA00022692"/>
    </source>
</evidence>
<feature type="domain" description="Sec20 C-terminal" evidence="13">
    <location>
        <begin position="188"/>
        <end position="278"/>
    </location>
</feature>
<dbReference type="HOGENOM" id="CLU_046734_0_0_1"/>
<comment type="similarity">
    <text evidence="9">Belongs to the SEC20 family.</text>
</comment>
<keyword evidence="5" id="KW-0931">ER-Golgi transport</keyword>
<dbReference type="GO" id="GO:0005789">
    <property type="term" value="C:endoplasmic reticulum membrane"/>
    <property type="evidence" value="ECO:0007669"/>
    <property type="project" value="UniProtKB-SubCell"/>
</dbReference>
<keyword evidence="6 12" id="KW-1133">Transmembrane helix</keyword>
<feature type="transmembrane region" description="Helical" evidence="12">
    <location>
        <begin position="259"/>
        <end position="279"/>
    </location>
</feature>
<evidence type="ECO:0000256" key="8">
    <source>
        <dbReference type="ARBA" id="ARBA00023136"/>
    </source>
</evidence>
<evidence type="ECO:0000256" key="2">
    <source>
        <dbReference type="ARBA" id="ARBA00022448"/>
    </source>
</evidence>
<comment type="subcellular location">
    <subcellularLocation>
        <location evidence="1">Endoplasmic reticulum membrane</location>
        <topology evidence="1">Single-pass type IV membrane protein</topology>
    </subcellularLocation>
</comment>
<evidence type="ECO:0000256" key="10">
    <source>
        <dbReference type="SAM" id="Coils"/>
    </source>
</evidence>
<evidence type="ECO:0000256" key="11">
    <source>
        <dbReference type="SAM" id="MobiDB-lite"/>
    </source>
</evidence>
<dbReference type="OMA" id="FINDIRL"/>
<feature type="coiled-coil region" evidence="10">
    <location>
        <begin position="6"/>
        <end position="40"/>
    </location>
</feature>
<dbReference type="PANTHER" id="PTHR12825">
    <property type="entry name" value="BNIP1-RELATED"/>
    <property type="match status" value="1"/>
</dbReference>